<accession>A0ABD1ZI95</accession>
<dbReference type="Proteomes" id="UP001605036">
    <property type="component" value="Unassembled WGS sequence"/>
</dbReference>
<gene>
    <name evidence="1" type="ORF">R1flu_018087</name>
</gene>
<protein>
    <submittedName>
        <fullName evidence="1">Uncharacterized protein</fullName>
    </submittedName>
</protein>
<dbReference type="AlphaFoldDB" id="A0ABD1ZI95"/>
<reference evidence="1 2" key="1">
    <citation type="submission" date="2024-09" db="EMBL/GenBank/DDBJ databases">
        <title>Chromosome-scale assembly of Riccia fluitans.</title>
        <authorList>
            <person name="Paukszto L."/>
            <person name="Sawicki J."/>
            <person name="Karawczyk K."/>
            <person name="Piernik-Szablinska J."/>
            <person name="Szczecinska M."/>
            <person name="Mazdziarz M."/>
        </authorList>
    </citation>
    <scope>NUCLEOTIDE SEQUENCE [LARGE SCALE GENOMIC DNA]</scope>
    <source>
        <strain evidence="1">Rf_01</strain>
        <tissue evidence="1">Aerial parts of the thallus</tissue>
    </source>
</reference>
<evidence type="ECO:0000313" key="2">
    <source>
        <dbReference type="Proteomes" id="UP001605036"/>
    </source>
</evidence>
<sequence length="104" mass="12079">MWKARYKDALKQLEGEALLLGLTHHERQKMIDILSLGLIYLDDDPKLISLVGKLDKINYDRDVELRPLEEVQDGYQPPQMDDQDYMREMTTEERAGLRTGAAMN</sequence>
<proteinExistence type="predicted"/>
<organism evidence="1 2">
    <name type="scientific">Riccia fluitans</name>
    <dbReference type="NCBI Taxonomy" id="41844"/>
    <lineage>
        <taxon>Eukaryota</taxon>
        <taxon>Viridiplantae</taxon>
        <taxon>Streptophyta</taxon>
        <taxon>Embryophyta</taxon>
        <taxon>Marchantiophyta</taxon>
        <taxon>Marchantiopsida</taxon>
        <taxon>Marchantiidae</taxon>
        <taxon>Marchantiales</taxon>
        <taxon>Ricciaceae</taxon>
        <taxon>Riccia</taxon>
    </lineage>
</organism>
<name>A0ABD1ZI95_9MARC</name>
<comment type="caution">
    <text evidence="1">The sequence shown here is derived from an EMBL/GenBank/DDBJ whole genome shotgun (WGS) entry which is preliminary data.</text>
</comment>
<dbReference type="EMBL" id="JBHFFA010000001">
    <property type="protein sequence ID" value="KAL2649959.1"/>
    <property type="molecule type" value="Genomic_DNA"/>
</dbReference>
<evidence type="ECO:0000313" key="1">
    <source>
        <dbReference type="EMBL" id="KAL2649959.1"/>
    </source>
</evidence>
<keyword evidence="2" id="KW-1185">Reference proteome</keyword>